<evidence type="ECO:0000313" key="1">
    <source>
        <dbReference type="EMBL" id="RDE07719.1"/>
    </source>
</evidence>
<evidence type="ECO:0000313" key="2">
    <source>
        <dbReference type="Proteomes" id="UP000253759"/>
    </source>
</evidence>
<sequence>MALTAHEKKIVVLAQLSEGDRIVRQRASECGTYPDAAWTLRQPQSSVWISTVKWLERHGLIAESIEPVAGETPHGTNDQTRRWYQAEMKHRVYAITQKGLDWFIDEA</sequence>
<organism evidence="1 2">
    <name type="scientific">Pelagibacterium lacus</name>
    <dbReference type="NCBI Taxonomy" id="2282655"/>
    <lineage>
        <taxon>Bacteria</taxon>
        <taxon>Pseudomonadati</taxon>
        <taxon>Pseudomonadota</taxon>
        <taxon>Alphaproteobacteria</taxon>
        <taxon>Hyphomicrobiales</taxon>
        <taxon>Devosiaceae</taxon>
        <taxon>Pelagibacterium</taxon>
    </lineage>
</organism>
<reference evidence="2" key="1">
    <citation type="submission" date="2018-07" db="EMBL/GenBank/DDBJ databases">
        <authorList>
            <person name="Liu B.-T."/>
            <person name="Du Z."/>
        </authorList>
    </citation>
    <scope>NUCLEOTIDE SEQUENCE [LARGE SCALE GENOMIC DNA]</scope>
    <source>
        <strain evidence="2">XYN52</strain>
    </source>
</reference>
<protein>
    <submittedName>
        <fullName evidence="1">Uncharacterized protein</fullName>
    </submittedName>
</protein>
<dbReference type="RefSeq" id="WP_114647040.1">
    <property type="nucleotide sequence ID" value="NZ_QQNH01000039.1"/>
</dbReference>
<comment type="caution">
    <text evidence="1">The sequence shown here is derived from an EMBL/GenBank/DDBJ whole genome shotgun (WGS) entry which is preliminary data.</text>
</comment>
<name>A0A369W105_9HYPH</name>
<keyword evidence="2" id="KW-1185">Reference proteome</keyword>
<dbReference type="EMBL" id="QQNH01000039">
    <property type="protein sequence ID" value="RDE07719.1"/>
    <property type="molecule type" value="Genomic_DNA"/>
</dbReference>
<accession>A0A369W105</accession>
<dbReference type="AlphaFoldDB" id="A0A369W105"/>
<gene>
    <name evidence="1" type="ORF">DVH29_15220</name>
</gene>
<proteinExistence type="predicted"/>
<dbReference type="Proteomes" id="UP000253759">
    <property type="component" value="Unassembled WGS sequence"/>
</dbReference>